<name>A0A1M7YCT0_9BACT</name>
<dbReference type="PANTHER" id="PTHR30203">
    <property type="entry name" value="OUTER MEMBRANE CATION EFFLUX PROTEIN"/>
    <property type="match status" value="1"/>
</dbReference>
<dbReference type="Gene3D" id="2.20.200.10">
    <property type="entry name" value="Outer membrane efflux proteins (OEP)"/>
    <property type="match status" value="1"/>
</dbReference>
<dbReference type="OrthoDB" id="9783163at2"/>
<dbReference type="EMBL" id="FRFE01000018">
    <property type="protein sequence ID" value="SHO50376.1"/>
    <property type="molecule type" value="Genomic_DNA"/>
</dbReference>
<evidence type="ECO:0000256" key="2">
    <source>
        <dbReference type="RuleBase" id="RU362097"/>
    </source>
</evidence>
<keyword evidence="4" id="KW-1185">Reference proteome</keyword>
<dbReference type="Proteomes" id="UP000184603">
    <property type="component" value="Unassembled WGS sequence"/>
</dbReference>
<comment type="similarity">
    <text evidence="1 2">Belongs to the outer membrane factor (OMF) (TC 1.B.17) family.</text>
</comment>
<dbReference type="RefSeq" id="WP_084554106.1">
    <property type="nucleotide sequence ID" value="NZ_FRFE01000018.1"/>
</dbReference>
<dbReference type="STRING" id="1121416.SAMN02745220_03383"/>
<sequence>MPASPIIASSLKKLFRNSALFGLLLSAVSGCTMVGPDYVKPTVSEPKAWRDENNPAISSRKVEIAAWWTRFQDPVLNKLIEMACTDNPGLHIAGLRILEARAQLAVLVGNQYPQVQQVRGETGAVGGSKNMANSTPGADFRYGELSVGFDAGWEIDLWGKYHRAVSSGVASLESSVADYDNILVILTAEVARTYMLLSTLETQLKIAEENVSIQSRSLKIASVRFEGGDVTELDVAQARTLLANTQATIPRLQSRISQVKNSLALLLGRLPADLDAILTTETVLPDIPTEIAIGIPAEMLRRRPDIRQAEAQLLAQSERIGVAQADLYPHLSLLGSIGLRTSNSDVTAAAFPGSSNFGDLFSTDSFEYFVGPTFSWDVLNYGRIKNKVRIEDSRFQQLTENYRNTILVAAEETENAIVAYLGARAEQKHLQDSADAAARSVQLSMLQYEEGLNDYQRVLETQRSLIQQQDLLAGNKGQVVINLIAIYKALGGGWETFRDKPVIPEPIRASMEQRTDWGELLQPGAIKAGTADKQEDTLLKPAW</sequence>
<keyword evidence="2" id="KW-0472">Membrane</keyword>
<protein>
    <submittedName>
        <fullName evidence="3">Efflux transporter, outer membrane factor (OMF) lipoprotein, NodT family</fullName>
    </submittedName>
</protein>
<gene>
    <name evidence="3" type="ORF">SAMN02745220_03383</name>
</gene>
<organism evidence="3 4">
    <name type="scientific">Desulfopila aestuarii DSM 18488</name>
    <dbReference type="NCBI Taxonomy" id="1121416"/>
    <lineage>
        <taxon>Bacteria</taxon>
        <taxon>Pseudomonadati</taxon>
        <taxon>Thermodesulfobacteriota</taxon>
        <taxon>Desulfobulbia</taxon>
        <taxon>Desulfobulbales</taxon>
        <taxon>Desulfocapsaceae</taxon>
        <taxon>Desulfopila</taxon>
    </lineage>
</organism>
<comment type="subcellular location">
    <subcellularLocation>
        <location evidence="2">Cell membrane</location>
        <topology evidence="2">Lipid-anchor</topology>
    </subcellularLocation>
</comment>
<keyword evidence="2 3" id="KW-0449">Lipoprotein</keyword>
<dbReference type="Gene3D" id="1.20.1600.10">
    <property type="entry name" value="Outer membrane efflux proteins (OEP)"/>
    <property type="match status" value="1"/>
</dbReference>
<dbReference type="PANTHER" id="PTHR30203:SF31">
    <property type="entry name" value="RND EFFLUX SYSTEM, OUTER MEMBRANE LIPOPROTEIN, NODT"/>
    <property type="match status" value="1"/>
</dbReference>
<proteinExistence type="inferred from homology"/>
<dbReference type="SUPFAM" id="SSF56954">
    <property type="entry name" value="Outer membrane efflux proteins (OEP)"/>
    <property type="match status" value="1"/>
</dbReference>
<keyword evidence="2" id="KW-0564">Palmitate</keyword>
<dbReference type="InterPro" id="IPR010131">
    <property type="entry name" value="MdtP/NodT-like"/>
</dbReference>
<evidence type="ECO:0000313" key="3">
    <source>
        <dbReference type="EMBL" id="SHO50376.1"/>
    </source>
</evidence>
<evidence type="ECO:0000313" key="4">
    <source>
        <dbReference type="Proteomes" id="UP000184603"/>
    </source>
</evidence>
<accession>A0A1M7YCT0</accession>
<keyword evidence="2" id="KW-0812">Transmembrane</keyword>
<dbReference type="GO" id="GO:0015562">
    <property type="term" value="F:efflux transmembrane transporter activity"/>
    <property type="evidence" value="ECO:0007669"/>
    <property type="project" value="InterPro"/>
</dbReference>
<dbReference type="Pfam" id="PF02321">
    <property type="entry name" value="OEP"/>
    <property type="match status" value="2"/>
</dbReference>
<evidence type="ECO:0000256" key="1">
    <source>
        <dbReference type="ARBA" id="ARBA00007613"/>
    </source>
</evidence>
<dbReference type="AlphaFoldDB" id="A0A1M7YCT0"/>
<dbReference type="InterPro" id="IPR003423">
    <property type="entry name" value="OMP_efflux"/>
</dbReference>
<reference evidence="3 4" key="1">
    <citation type="submission" date="2016-12" db="EMBL/GenBank/DDBJ databases">
        <authorList>
            <person name="Song W.-J."/>
            <person name="Kurnit D.M."/>
        </authorList>
    </citation>
    <scope>NUCLEOTIDE SEQUENCE [LARGE SCALE GENOMIC DNA]</scope>
    <source>
        <strain evidence="3 4">DSM 18488</strain>
    </source>
</reference>
<dbReference type="GO" id="GO:0005886">
    <property type="term" value="C:plasma membrane"/>
    <property type="evidence" value="ECO:0007669"/>
    <property type="project" value="UniProtKB-SubCell"/>
</dbReference>
<dbReference type="NCBIfam" id="TIGR01845">
    <property type="entry name" value="outer_NodT"/>
    <property type="match status" value="1"/>
</dbReference>
<keyword evidence="2" id="KW-1134">Transmembrane beta strand</keyword>